<evidence type="ECO:0000259" key="1">
    <source>
        <dbReference type="SMART" id="SM00914"/>
    </source>
</evidence>
<dbReference type="Pfam" id="PF08864">
    <property type="entry name" value="UPF0302"/>
    <property type="match status" value="1"/>
</dbReference>
<name>A0ABW5WTV0_9STAP</name>
<feature type="domain" description="IDEAL" evidence="1">
    <location>
        <begin position="113"/>
        <end position="150"/>
    </location>
</feature>
<dbReference type="Proteomes" id="UP001597519">
    <property type="component" value="Unassembled WGS sequence"/>
</dbReference>
<proteinExistence type="predicted"/>
<dbReference type="SMART" id="SM00914">
    <property type="entry name" value="IDEAL"/>
    <property type="match status" value="1"/>
</dbReference>
<dbReference type="InterPro" id="IPR014963">
    <property type="entry name" value="UPF0302_N"/>
</dbReference>
<dbReference type="EMBL" id="JBHUOQ010000001">
    <property type="protein sequence ID" value="MFD2829345.1"/>
    <property type="molecule type" value="Genomic_DNA"/>
</dbReference>
<reference evidence="3" key="1">
    <citation type="journal article" date="2019" name="Int. J. Syst. Evol. Microbiol.">
        <title>The Global Catalogue of Microorganisms (GCM) 10K type strain sequencing project: providing services to taxonomists for standard genome sequencing and annotation.</title>
        <authorList>
            <consortium name="The Broad Institute Genomics Platform"/>
            <consortium name="The Broad Institute Genome Sequencing Center for Infectious Disease"/>
            <person name="Wu L."/>
            <person name="Ma J."/>
        </authorList>
    </citation>
    <scope>NUCLEOTIDE SEQUENCE [LARGE SCALE GENOMIC DNA]</scope>
    <source>
        <strain evidence="3">KCTC 33575</strain>
    </source>
</reference>
<dbReference type="PIRSF" id="PIRSF007165">
    <property type="entry name" value="UCP007165"/>
    <property type="match status" value="1"/>
</dbReference>
<dbReference type="InterPro" id="IPR014957">
    <property type="entry name" value="IDEAL_dom"/>
</dbReference>
<evidence type="ECO:0000313" key="3">
    <source>
        <dbReference type="Proteomes" id="UP001597519"/>
    </source>
</evidence>
<sequence length="157" mass="18378">MKRITYKKDFFNYLLYHYDFNDRAAVWILNFIKSHPVISQNITFNQVDTARKLRIAESGSRRPTLVFEKGGVITTDGEVIFHELNLHQDQMLYIELVLSGVDERYQRVKAEEILEKDAEISARIMHLQNEIDDALSARDESLFLELTKELQQIKSGE</sequence>
<dbReference type="Gene3D" id="3.40.1530.30">
    <property type="entry name" value="Uncharacterised family UPF0302, N-terminal domain"/>
    <property type="match status" value="1"/>
</dbReference>
<comment type="caution">
    <text evidence="2">The sequence shown here is derived from an EMBL/GenBank/DDBJ whole genome shotgun (WGS) entry which is preliminary data.</text>
</comment>
<keyword evidence="3" id="KW-1185">Reference proteome</keyword>
<gene>
    <name evidence="2" type="ORF">ACFSX4_02630</name>
</gene>
<protein>
    <submittedName>
        <fullName evidence="2">YpiB family protein</fullName>
    </submittedName>
</protein>
<evidence type="ECO:0000313" key="2">
    <source>
        <dbReference type="EMBL" id="MFD2829345.1"/>
    </source>
</evidence>
<dbReference type="Pfam" id="PF08858">
    <property type="entry name" value="IDEAL"/>
    <property type="match status" value="1"/>
</dbReference>
<dbReference type="InterPro" id="IPR038091">
    <property type="entry name" value="UPF0302_N_sf"/>
</dbReference>
<organism evidence="2 3">
    <name type="scientific">Corticicoccus populi</name>
    <dbReference type="NCBI Taxonomy" id="1812821"/>
    <lineage>
        <taxon>Bacteria</taxon>
        <taxon>Bacillati</taxon>
        <taxon>Bacillota</taxon>
        <taxon>Bacilli</taxon>
        <taxon>Bacillales</taxon>
        <taxon>Staphylococcaceae</taxon>
        <taxon>Corticicoccus</taxon>
    </lineage>
</organism>
<accession>A0ABW5WTV0</accession>
<dbReference type="InterPro" id="IPR011188">
    <property type="entry name" value="UPF0302"/>
</dbReference>
<dbReference type="RefSeq" id="WP_377771266.1">
    <property type="nucleotide sequence ID" value="NZ_JBHUOQ010000001.1"/>
</dbReference>